<organism evidence="1 2">
    <name type="scientific">Miniphocaeibacter halophilus</name>
    <dbReference type="NCBI Taxonomy" id="2931922"/>
    <lineage>
        <taxon>Bacteria</taxon>
        <taxon>Bacillati</taxon>
        <taxon>Bacillota</taxon>
        <taxon>Tissierellia</taxon>
        <taxon>Tissierellales</taxon>
        <taxon>Peptoniphilaceae</taxon>
        <taxon>Miniphocaeibacter</taxon>
    </lineage>
</organism>
<name>A0AC61MQ69_9FIRM</name>
<evidence type="ECO:0000313" key="1">
    <source>
        <dbReference type="EMBL" id="QQK07094.1"/>
    </source>
</evidence>
<dbReference type="EMBL" id="CP066744">
    <property type="protein sequence ID" value="QQK07094.1"/>
    <property type="molecule type" value="Genomic_DNA"/>
</dbReference>
<protein>
    <submittedName>
        <fullName evidence="1">ABC transporter ATP-binding protein</fullName>
    </submittedName>
</protein>
<dbReference type="Proteomes" id="UP000595814">
    <property type="component" value="Chromosome"/>
</dbReference>
<keyword evidence="2" id="KW-1185">Reference proteome</keyword>
<evidence type="ECO:0000313" key="2">
    <source>
        <dbReference type="Proteomes" id="UP000595814"/>
    </source>
</evidence>
<reference evidence="1 2" key="1">
    <citation type="journal article" date="2022" name="Int. J. Syst. Evol. Microbiol.">
        <title>Miniphocaeibacter halophilus sp. nov., an ammonium-tolerant acetate-producing bacterium isolated from a biogas system.</title>
        <authorList>
            <person name="Schnurer A."/>
            <person name="Singh A."/>
            <person name="Bi S."/>
            <person name="Qiao W."/>
            <person name="Westerholm M."/>
        </authorList>
    </citation>
    <scope>NUCLEOTIDE SEQUENCE [LARGE SCALE GENOMIC DNA]</scope>
    <source>
        <strain evidence="1 2">AMB_01</strain>
    </source>
</reference>
<accession>A0AC61MQ69</accession>
<keyword evidence="1" id="KW-0067">ATP-binding</keyword>
<keyword evidence="1" id="KW-0547">Nucleotide-binding</keyword>
<proteinExistence type="predicted"/>
<gene>
    <name evidence="1" type="ORF">JFY71_07095</name>
</gene>
<sequence>MKKNRELRKRNSFAANTQSGKYAKAKDFKKAWGQLLGYFKVYGIQTIVAIIFSFVGTIMLLNGPRRLGEISDLILAGIKGEMDFAAIEKICYTLVALYLIGAGLLYLQEFFMVTVIQGVSKKLRKDISIKINKLPLRYFDSTTLGDIMSRATNDVDLISQSLNQSIGSLAGAIAMFFGSLYMMFRTNPILTLTAIASTIVGFSLMIIIMSKSQKYFTRQQQSLGEMNGYVEEMYGAHTIIKVYNAEGEIKEEFNEINDDLYDSAWKSQFISGIMNPIMGFIGNFGYVAVSVVGAIMVAKGMMNFGVIVSFMIYIRQFTNPLTTIAQAATSLQSTAAASERVFEFLGEEELEDESYKTKSINPKEVNGNVEFEHVRFGYDEDKIIIKDFSAEAKAGQKVAIVGPTGAGKTTLVNLLMRFYELNSGKISVDGVDIKEITRENVHDLFCMVLQDTWIFEGTIKENIKYSKTNVSDEEVVKACKAVGLDHYIRTLPKGYNTVLDNKTNLSQGQKQLMTIARAMVENAPMLILDEATSSVDTRTEVIIQKAMDKLMEGRTSFVIAHRLSTIKNSDMIFVMDNGDIIESGNHEELMAKNGFYTNLYNSQFEQAG</sequence>